<protein>
    <submittedName>
        <fullName evidence="1">Uncharacterized protein</fullName>
    </submittedName>
</protein>
<evidence type="ECO:0000313" key="1">
    <source>
        <dbReference type="EMBL" id="OYX03301.1"/>
    </source>
</evidence>
<proteinExistence type="predicted"/>
<reference evidence="1 2" key="1">
    <citation type="submission" date="2017-03" db="EMBL/GenBank/DDBJ databases">
        <title>Lifting the veil on microbial sulfur biogeochemistry in mining wastewaters.</title>
        <authorList>
            <person name="Kantor R.S."/>
            <person name="Colenbrander Nelson T."/>
            <person name="Marshall S."/>
            <person name="Bennett D."/>
            <person name="Apte S."/>
            <person name="Camacho D."/>
            <person name="Thomas B.C."/>
            <person name="Warren L.A."/>
            <person name="Banfield J.F."/>
        </authorList>
    </citation>
    <scope>NUCLEOTIDE SEQUENCE [LARGE SCALE GENOMIC DNA]</scope>
    <source>
        <strain evidence="1">32-67-7</strain>
    </source>
</reference>
<dbReference type="Proteomes" id="UP000215616">
    <property type="component" value="Unassembled WGS sequence"/>
</dbReference>
<comment type="caution">
    <text evidence="1">The sequence shown here is derived from an EMBL/GenBank/DDBJ whole genome shotgun (WGS) entry which is preliminary data.</text>
</comment>
<organism evidence="1 2">
    <name type="scientific">Caulobacter vibrioides</name>
    <name type="common">Caulobacter crescentus</name>
    <dbReference type="NCBI Taxonomy" id="155892"/>
    <lineage>
        <taxon>Bacteria</taxon>
        <taxon>Pseudomonadati</taxon>
        <taxon>Pseudomonadota</taxon>
        <taxon>Alphaproteobacteria</taxon>
        <taxon>Caulobacterales</taxon>
        <taxon>Caulobacteraceae</taxon>
        <taxon>Caulobacter</taxon>
    </lineage>
</organism>
<dbReference type="InterPro" id="IPR046732">
    <property type="entry name" value="DUF6624"/>
</dbReference>
<sequence length="224" mass="24744">MIGILLAVLLVTSDAPSLSPRAAELIAPVRQALDAERKAQAALPPPANDSERLERMGRLDQVGRRVLIQIDLSVLPAEELKAAEKAMWAPIEEADAENEKALLAMVPPEGWFLKSRYGDRAAKAAFNIVQHSNLELWRRFVPVLEPLVASGEVDGQSYGLMYDRLALNEGRPQRYGSQMVCKDGKYVVDTLEAPEAVDERRKAMGFLTPLAEYEAAFAKYPPCN</sequence>
<name>A0A258D666_CAUVI</name>
<dbReference type="EMBL" id="NCDQ01000149">
    <property type="protein sequence ID" value="OYX03301.1"/>
    <property type="molecule type" value="Genomic_DNA"/>
</dbReference>
<gene>
    <name evidence="1" type="ORF">B7Z12_10405</name>
</gene>
<dbReference type="AlphaFoldDB" id="A0A258D666"/>
<accession>A0A258D666</accession>
<dbReference type="Pfam" id="PF20329">
    <property type="entry name" value="DUF6624"/>
    <property type="match status" value="1"/>
</dbReference>
<evidence type="ECO:0000313" key="2">
    <source>
        <dbReference type="Proteomes" id="UP000215616"/>
    </source>
</evidence>